<gene>
    <name evidence="1" type="ORF">QBC47DRAFT_12074</name>
</gene>
<organism evidence="1 2">
    <name type="scientific">Echria macrotheca</name>
    <dbReference type="NCBI Taxonomy" id="438768"/>
    <lineage>
        <taxon>Eukaryota</taxon>
        <taxon>Fungi</taxon>
        <taxon>Dikarya</taxon>
        <taxon>Ascomycota</taxon>
        <taxon>Pezizomycotina</taxon>
        <taxon>Sordariomycetes</taxon>
        <taxon>Sordariomycetidae</taxon>
        <taxon>Sordariales</taxon>
        <taxon>Schizotheciaceae</taxon>
        <taxon>Echria</taxon>
    </lineage>
</organism>
<comment type="caution">
    <text evidence="1">The sequence shown here is derived from an EMBL/GenBank/DDBJ whole genome shotgun (WGS) entry which is preliminary data.</text>
</comment>
<proteinExistence type="predicted"/>
<dbReference type="AlphaFoldDB" id="A0AAJ0BRH6"/>
<keyword evidence="2" id="KW-1185">Reference proteome</keyword>
<name>A0AAJ0BRH6_9PEZI</name>
<evidence type="ECO:0000313" key="2">
    <source>
        <dbReference type="Proteomes" id="UP001239445"/>
    </source>
</evidence>
<evidence type="ECO:0000313" key="1">
    <source>
        <dbReference type="EMBL" id="KAK1760686.1"/>
    </source>
</evidence>
<dbReference type="EMBL" id="MU839827">
    <property type="protein sequence ID" value="KAK1760686.1"/>
    <property type="molecule type" value="Genomic_DNA"/>
</dbReference>
<sequence>MLPGGVLAGPVARYKTFPPRTATQWRLCSSASTVCCHRRSGLRACEASCCRRLRQGPHRLCSRWRGSSSHGRYPTLLHANTSLDLGETGETECSLRDAVRLMRGEGTGGGMASRASLITISHTIVPRPQPAHIDMYAGRDNLHATTAWPLPPRALVSCRCLAEGILSTSRRKSRIQPRACGRFSLQPIRPPLRQVWDTMPNAARHLWPLQDVSLDGVLGAVGSKNLPHQRPRCQLRRKRPVLSAGVHSAGTSTSHTSPPHVCDTTNPFAFHLQLVMQRTVSQFHPAIGAVACRRTFVTWRGSEKSA</sequence>
<dbReference type="Proteomes" id="UP001239445">
    <property type="component" value="Unassembled WGS sequence"/>
</dbReference>
<protein>
    <submittedName>
        <fullName evidence="1">Uncharacterized protein</fullName>
    </submittedName>
</protein>
<reference evidence="1" key="1">
    <citation type="submission" date="2023-06" db="EMBL/GenBank/DDBJ databases">
        <title>Genome-scale phylogeny and comparative genomics of the fungal order Sordariales.</title>
        <authorList>
            <consortium name="Lawrence Berkeley National Laboratory"/>
            <person name="Hensen N."/>
            <person name="Bonometti L."/>
            <person name="Westerberg I."/>
            <person name="Brannstrom I.O."/>
            <person name="Guillou S."/>
            <person name="Cros-Aarteil S."/>
            <person name="Calhoun S."/>
            <person name="Haridas S."/>
            <person name="Kuo A."/>
            <person name="Mondo S."/>
            <person name="Pangilinan J."/>
            <person name="Riley R."/>
            <person name="Labutti K."/>
            <person name="Andreopoulos B."/>
            <person name="Lipzen A."/>
            <person name="Chen C."/>
            <person name="Yanf M."/>
            <person name="Daum C."/>
            <person name="Ng V."/>
            <person name="Clum A."/>
            <person name="Steindorff A."/>
            <person name="Ohm R."/>
            <person name="Martin F."/>
            <person name="Silar P."/>
            <person name="Natvig D."/>
            <person name="Lalanne C."/>
            <person name="Gautier V."/>
            <person name="Ament-Velasquez S.L."/>
            <person name="Kruys A."/>
            <person name="Hutchinson M.I."/>
            <person name="Powell A.J."/>
            <person name="Barry K."/>
            <person name="Miller A.N."/>
            <person name="Grigoriev I.V."/>
            <person name="Debuchy R."/>
            <person name="Gladieux P."/>
            <person name="Thoren M.H."/>
            <person name="Johannesson H."/>
        </authorList>
    </citation>
    <scope>NUCLEOTIDE SEQUENCE</scope>
    <source>
        <strain evidence="1">PSN4</strain>
    </source>
</reference>
<accession>A0AAJ0BRH6</accession>